<keyword evidence="2" id="KW-0378">Hydrolase</keyword>
<protein>
    <submittedName>
        <fullName evidence="2">Putative HNH endonuclease</fullName>
    </submittedName>
</protein>
<dbReference type="SUPFAM" id="SSF54060">
    <property type="entry name" value="His-Me finger endonucleases"/>
    <property type="match status" value="1"/>
</dbReference>
<evidence type="ECO:0000259" key="1">
    <source>
        <dbReference type="Pfam" id="PF13392"/>
    </source>
</evidence>
<comment type="caution">
    <text evidence="2">The sequence shown here is derived from an EMBL/GenBank/DDBJ whole genome shotgun (WGS) entry which is preliminary data.</text>
</comment>
<evidence type="ECO:0000313" key="2">
    <source>
        <dbReference type="EMBL" id="ODO60608.1"/>
    </source>
</evidence>
<feature type="domain" description="HNH nuclease" evidence="1">
    <location>
        <begin position="53"/>
        <end position="98"/>
    </location>
</feature>
<accession>A0A1E3KP16</accession>
<evidence type="ECO:0000313" key="3">
    <source>
        <dbReference type="Proteomes" id="UP000094892"/>
    </source>
</evidence>
<dbReference type="EMBL" id="MCOL01000001">
    <property type="protein sequence ID" value="ODO60608.1"/>
    <property type="molecule type" value="Genomic_DNA"/>
</dbReference>
<dbReference type="Pfam" id="PF13392">
    <property type="entry name" value="HNH_3"/>
    <property type="match status" value="1"/>
</dbReference>
<dbReference type="Gene3D" id="3.90.75.20">
    <property type="match status" value="1"/>
</dbReference>
<gene>
    <name evidence="2" type="ORF">LPJSA22_00552</name>
</gene>
<dbReference type="GO" id="GO:0004519">
    <property type="term" value="F:endonuclease activity"/>
    <property type="evidence" value="ECO:0007669"/>
    <property type="project" value="UniProtKB-KW"/>
</dbReference>
<dbReference type="InterPro" id="IPR003615">
    <property type="entry name" value="HNH_nuc"/>
</dbReference>
<name>A0A1E3KP16_LACPN</name>
<keyword evidence="2" id="KW-0540">Nuclease</keyword>
<organism evidence="2 3">
    <name type="scientific">Lactiplantibacillus plantarum</name>
    <name type="common">Lactobacillus plantarum</name>
    <dbReference type="NCBI Taxonomy" id="1590"/>
    <lineage>
        <taxon>Bacteria</taxon>
        <taxon>Bacillati</taxon>
        <taxon>Bacillota</taxon>
        <taxon>Bacilli</taxon>
        <taxon>Lactobacillales</taxon>
        <taxon>Lactobacillaceae</taxon>
        <taxon>Lactiplantibacillus</taxon>
    </lineage>
</organism>
<sequence>MSWQLIPNTGGNYFVNEKGQILSKCRKKPRVLVPFKNDKGYSYVAICGRRIAVHRIVASAFVNNDDPLNKVQVNHLNFDRSDNRAENLEWVSHRENLRYSAVRGHMSVKKVVNKSGFKNVYYAKEKGMFRVVVTYLGLKKHIGYFRNLSDAVQARDTYWQHILKEKEVI</sequence>
<dbReference type="PATRIC" id="fig|1590.306.peg.554"/>
<proteinExistence type="predicted"/>
<dbReference type="InterPro" id="IPR044925">
    <property type="entry name" value="His-Me_finger_sf"/>
</dbReference>
<reference evidence="2 3" key="1">
    <citation type="submission" date="2016-08" db="EMBL/GenBank/DDBJ databases">
        <title>Genome sequencing of Lactobacillus plantarum JSA22, isolated from fermented soybean paste.</title>
        <authorList>
            <person name="Choi H.S."/>
        </authorList>
    </citation>
    <scope>NUCLEOTIDE SEQUENCE [LARGE SCALE GENOMIC DNA]</scope>
    <source>
        <strain evidence="2 3">JSA22</strain>
    </source>
</reference>
<keyword evidence="2" id="KW-0255">Endonuclease</keyword>
<dbReference type="RefSeq" id="WP_069302370.1">
    <property type="nucleotide sequence ID" value="NZ_CP033888.1"/>
</dbReference>
<dbReference type="Proteomes" id="UP000094892">
    <property type="component" value="Unassembled WGS sequence"/>
</dbReference>
<dbReference type="AlphaFoldDB" id="A0A1E3KP16"/>